<dbReference type="EMBL" id="MHNW01000001">
    <property type="protein sequence ID" value="OGZ54760.1"/>
    <property type="molecule type" value="Genomic_DNA"/>
</dbReference>
<dbReference type="EC" id="3.6.1.23" evidence="2"/>
<feature type="domain" description="dUTPase-like" evidence="7">
    <location>
        <begin position="76"/>
        <end position="186"/>
    </location>
</feature>
<evidence type="ECO:0000256" key="2">
    <source>
        <dbReference type="ARBA" id="ARBA00012379"/>
    </source>
</evidence>
<evidence type="ECO:0000256" key="4">
    <source>
        <dbReference type="ARBA" id="ARBA00023080"/>
    </source>
</evidence>
<gene>
    <name evidence="8" type="ORF">A3B25_02805</name>
</gene>
<dbReference type="GO" id="GO:0046081">
    <property type="term" value="P:dUTP catabolic process"/>
    <property type="evidence" value="ECO:0007669"/>
    <property type="project" value="InterPro"/>
</dbReference>
<dbReference type="GO" id="GO:0000287">
    <property type="term" value="F:magnesium ion binding"/>
    <property type="evidence" value="ECO:0007669"/>
    <property type="project" value="InterPro"/>
</dbReference>
<dbReference type="GO" id="GO:0004170">
    <property type="term" value="F:dUTP diphosphatase activity"/>
    <property type="evidence" value="ECO:0007669"/>
    <property type="project" value="UniProtKB-EC"/>
</dbReference>
<proteinExistence type="inferred from homology"/>
<evidence type="ECO:0000256" key="5">
    <source>
        <dbReference type="ARBA" id="ARBA00047686"/>
    </source>
</evidence>
<dbReference type="InterPro" id="IPR008181">
    <property type="entry name" value="dUTPase"/>
</dbReference>
<evidence type="ECO:0000256" key="1">
    <source>
        <dbReference type="ARBA" id="ARBA00006581"/>
    </source>
</evidence>
<evidence type="ECO:0000313" key="9">
    <source>
        <dbReference type="Proteomes" id="UP000179106"/>
    </source>
</evidence>
<sequence length="209" mass="23266">MKRMKSDGAVRYRVIVLPGGKLPIRARSNDVGYDIPTRAIVSLDPDPRNPRMRTTLFDFDERPTNKRIKKRVKGDEFILRRGETVFLGTGVVLKIPPGVAAYVEPRGFAKRKGLRVINSDHPIDPGFRGEPVIEIKLTKRGKKKFRIGRFQRLAQFVFKEVKLPEFEVVSSLPDTVRGNGSHGSTGVDTPEANSEPARSKNSRGSTGGT</sequence>
<evidence type="ECO:0000256" key="6">
    <source>
        <dbReference type="SAM" id="MobiDB-lite"/>
    </source>
</evidence>
<dbReference type="PANTHER" id="PTHR11241">
    <property type="entry name" value="DEOXYURIDINE 5'-TRIPHOSPHATE NUCLEOTIDOHYDROLASE"/>
    <property type="match status" value="1"/>
</dbReference>
<name>A0A1G2GXE4_9BACT</name>
<dbReference type="Gene3D" id="2.70.40.10">
    <property type="match status" value="1"/>
</dbReference>
<dbReference type="SUPFAM" id="SSF51283">
    <property type="entry name" value="dUTPase-like"/>
    <property type="match status" value="1"/>
</dbReference>
<dbReference type="STRING" id="1802126.A3B25_02805"/>
<evidence type="ECO:0000256" key="3">
    <source>
        <dbReference type="ARBA" id="ARBA00022801"/>
    </source>
</evidence>
<comment type="catalytic activity">
    <reaction evidence="5">
        <text>dUTP + H2O = dUMP + diphosphate + H(+)</text>
        <dbReference type="Rhea" id="RHEA:10248"/>
        <dbReference type="ChEBI" id="CHEBI:15377"/>
        <dbReference type="ChEBI" id="CHEBI:15378"/>
        <dbReference type="ChEBI" id="CHEBI:33019"/>
        <dbReference type="ChEBI" id="CHEBI:61555"/>
        <dbReference type="ChEBI" id="CHEBI:246422"/>
        <dbReference type="EC" id="3.6.1.23"/>
    </reaction>
</comment>
<evidence type="ECO:0000259" key="7">
    <source>
        <dbReference type="Pfam" id="PF00692"/>
    </source>
</evidence>
<organism evidence="8 9">
    <name type="scientific">Candidatus Ryanbacteria bacterium RIFCSPLOWO2_01_FULL_48_26</name>
    <dbReference type="NCBI Taxonomy" id="1802126"/>
    <lineage>
        <taxon>Bacteria</taxon>
        <taxon>Candidatus Ryaniibacteriota</taxon>
    </lineage>
</organism>
<evidence type="ECO:0000313" key="8">
    <source>
        <dbReference type="EMBL" id="OGZ54760.1"/>
    </source>
</evidence>
<dbReference type="CDD" id="cd07557">
    <property type="entry name" value="trimeric_dUTPase"/>
    <property type="match status" value="1"/>
</dbReference>
<dbReference type="AlphaFoldDB" id="A0A1G2GXE4"/>
<keyword evidence="3" id="KW-0378">Hydrolase</keyword>
<dbReference type="Pfam" id="PF00692">
    <property type="entry name" value="dUTPase"/>
    <property type="match status" value="1"/>
</dbReference>
<dbReference type="InterPro" id="IPR029054">
    <property type="entry name" value="dUTPase-like"/>
</dbReference>
<protein>
    <recommendedName>
        <fullName evidence="2">dUTP diphosphatase</fullName>
        <ecNumber evidence="2">3.6.1.23</ecNumber>
    </recommendedName>
</protein>
<comment type="caution">
    <text evidence="8">The sequence shown here is derived from an EMBL/GenBank/DDBJ whole genome shotgun (WGS) entry which is preliminary data.</text>
</comment>
<dbReference type="Proteomes" id="UP000179106">
    <property type="component" value="Unassembled WGS sequence"/>
</dbReference>
<feature type="region of interest" description="Disordered" evidence="6">
    <location>
        <begin position="172"/>
        <end position="209"/>
    </location>
</feature>
<dbReference type="InterPro" id="IPR033704">
    <property type="entry name" value="dUTPase_trimeric"/>
</dbReference>
<dbReference type="GO" id="GO:0006226">
    <property type="term" value="P:dUMP biosynthetic process"/>
    <property type="evidence" value="ECO:0007669"/>
    <property type="project" value="InterPro"/>
</dbReference>
<reference evidence="8 9" key="1">
    <citation type="journal article" date="2016" name="Nat. Commun.">
        <title>Thousands of microbial genomes shed light on interconnected biogeochemical processes in an aquifer system.</title>
        <authorList>
            <person name="Anantharaman K."/>
            <person name="Brown C.T."/>
            <person name="Hug L.A."/>
            <person name="Sharon I."/>
            <person name="Castelle C.J."/>
            <person name="Probst A.J."/>
            <person name="Thomas B.C."/>
            <person name="Singh A."/>
            <person name="Wilkins M.J."/>
            <person name="Karaoz U."/>
            <person name="Brodie E.L."/>
            <person name="Williams K.H."/>
            <person name="Hubbard S.S."/>
            <person name="Banfield J.F."/>
        </authorList>
    </citation>
    <scope>NUCLEOTIDE SEQUENCE [LARGE SCALE GENOMIC DNA]</scope>
</reference>
<keyword evidence="4" id="KW-0546">Nucleotide metabolism</keyword>
<accession>A0A1G2GXE4</accession>
<dbReference type="PANTHER" id="PTHR11241:SF0">
    <property type="entry name" value="DEOXYURIDINE 5'-TRIPHOSPHATE NUCLEOTIDOHYDROLASE"/>
    <property type="match status" value="1"/>
</dbReference>
<dbReference type="InterPro" id="IPR036157">
    <property type="entry name" value="dUTPase-like_sf"/>
</dbReference>
<comment type="similarity">
    <text evidence="1">Belongs to the dUTPase family.</text>
</comment>